<dbReference type="InterPro" id="IPR028994">
    <property type="entry name" value="Integrin_alpha_N"/>
</dbReference>
<sequence length="618" mass="65987">MASPNPRMIRRRRPSLPRPWRRAFLPYSWVERALGLARLARALAGPCGASAFGLAIIASAAAAQPAAFTDVTPPSMLDDMWGEGVAWGDFDNDGDLDLLVSNEGQLLRLFRNNGNGTFALATPASMSAPGNWTGIAWGDYDNDGDIDVFAAQAETPKHLFRNEGGGVFIDVMPAAIATDSSHVHGVSWVDYDQDGDLDLLYVCAPSVFRPNAPAGEHLLRNNGGDAFVNVTPAALDDPQYGRGCSWADFDNDGDPDLCVANFGTTRLYRNDGGGAFVDVAAGAMLAYGHGGGVTWGDYDNDGDMDLYIAKAFSAVGRLYRNEGNGSFSEVTPPVLQQYCIGAQWADYDNDGDLDLYLGNATAGQPNVLARNDGGGAFSNVTNPALADTDATLGFGWGDYDGDGDLDLYLANGQGRPDRLLRNDTQNGNHWLQLDLIGAQSNRSAIGARIEAWAGGQRRIREVDGGSGYNSQNTLRAHFGLGAATGVDSIRIRWPSGIVQDTVQVGVDRLVRIRERDTRLGVPAPSPVGLALETPAPNPFGGAARITYRVPVATAGALRVLDLQGRAVRTLDRGPLAPGSHHLIWDGSDDAGRPTPPGVYRLRLRTPAATIERTLIRIE</sequence>
<evidence type="ECO:0000313" key="5">
    <source>
        <dbReference type="Proteomes" id="UP000320184"/>
    </source>
</evidence>
<evidence type="ECO:0000256" key="1">
    <source>
        <dbReference type="ARBA" id="ARBA00022729"/>
    </source>
</evidence>
<dbReference type="InterPro" id="IPR025965">
    <property type="entry name" value="FlgD/Vpr_Ig-like"/>
</dbReference>
<evidence type="ECO:0000259" key="2">
    <source>
        <dbReference type="Pfam" id="PF07593"/>
    </source>
</evidence>
<evidence type="ECO:0000259" key="3">
    <source>
        <dbReference type="Pfam" id="PF13860"/>
    </source>
</evidence>
<protein>
    <recommendedName>
        <fullName evidence="6">ASPIC/UnbV domain-containing protein</fullName>
    </recommendedName>
</protein>
<dbReference type="InterPro" id="IPR027039">
    <property type="entry name" value="Crtac1"/>
</dbReference>
<dbReference type="Proteomes" id="UP000320184">
    <property type="component" value="Unassembled WGS sequence"/>
</dbReference>
<accession>A0A538SMP1</accession>
<dbReference type="PANTHER" id="PTHR16026:SF0">
    <property type="entry name" value="CARTILAGE ACIDIC PROTEIN 1"/>
    <property type="match status" value="1"/>
</dbReference>
<dbReference type="Pfam" id="PF13860">
    <property type="entry name" value="FlgD_ig"/>
    <property type="match status" value="1"/>
</dbReference>
<dbReference type="SUPFAM" id="SSF69318">
    <property type="entry name" value="Integrin alpha N-terminal domain"/>
    <property type="match status" value="1"/>
</dbReference>
<dbReference type="Gene3D" id="2.60.40.4070">
    <property type="match status" value="1"/>
</dbReference>
<name>A0A538SMP1_UNCEI</name>
<evidence type="ECO:0000313" key="4">
    <source>
        <dbReference type="EMBL" id="TMQ52634.1"/>
    </source>
</evidence>
<keyword evidence="1" id="KW-0732">Signal</keyword>
<dbReference type="EMBL" id="VBOT01000030">
    <property type="protein sequence ID" value="TMQ52634.1"/>
    <property type="molecule type" value="Genomic_DNA"/>
</dbReference>
<organism evidence="4 5">
    <name type="scientific">Eiseniibacteriota bacterium</name>
    <dbReference type="NCBI Taxonomy" id="2212470"/>
    <lineage>
        <taxon>Bacteria</taxon>
        <taxon>Candidatus Eiseniibacteriota</taxon>
    </lineage>
</organism>
<dbReference type="Pfam" id="PF07593">
    <property type="entry name" value="UnbV_ASPIC"/>
    <property type="match status" value="1"/>
</dbReference>
<dbReference type="AlphaFoldDB" id="A0A538SMP1"/>
<dbReference type="Gene3D" id="2.130.10.130">
    <property type="entry name" value="Integrin alpha, N-terminal"/>
    <property type="match status" value="2"/>
</dbReference>
<dbReference type="InterPro" id="IPR013517">
    <property type="entry name" value="FG-GAP"/>
</dbReference>
<gene>
    <name evidence="4" type="ORF">E6K73_02550</name>
</gene>
<dbReference type="PANTHER" id="PTHR16026">
    <property type="entry name" value="CARTILAGE ACIDIC PROTEIN 1"/>
    <property type="match status" value="1"/>
</dbReference>
<dbReference type="Pfam" id="PF13517">
    <property type="entry name" value="FG-GAP_3"/>
    <property type="match status" value="3"/>
</dbReference>
<dbReference type="InterPro" id="IPR011519">
    <property type="entry name" value="UnbV_ASPIC"/>
</dbReference>
<evidence type="ECO:0008006" key="6">
    <source>
        <dbReference type="Google" id="ProtNLM"/>
    </source>
</evidence>
<reference evidence="4 5" key="1">
    <citation type="journal article" date="2019" name="Nat. Microbiol.">
        <title>Mediterranean grassland soil C-N compound turnover is dependent on rainfall and depth, and is mediated by genomically divergent microorganisms.</title>
        <authorList>
            <person name="Diamond S."/>
            <person name="Andeer P.F."/>
            <person name="Li Z."/>
            <person name="Crits-Christoph A."/>
            <person name="Burstein D."/>
            <person name="Anantharaman K."/>
            <person name="Lane K.R."/>
            <person name="Thomas B.C."/>
            <person name="Pan C."/>
            <person name="Northen T.R."/>
            <person name="Banfield J.F."/>
        </authorList>
    </citation>
    <scope>NUCLEOTIDE SEQUENCE [LARGE SCALE GENOMIC DNA]</scope>
    <source>
        <strain evidence="4">WS_3</strain>
    </source>
</reference>
<comment type="caution">
    <text evidence="4">The sequence shown here is derived from an EMBL/GenBank/DDBJ whole genome shotgun (WGS) entry which is preliminary data.</text>
</comment>
<feature type="domain" description="FlgD/Vpr Ig-like" evidence="3">
    <location>
        <begin position="552"/>
        <end position="603"/>
    </location>
</feature>
<proteinExistence type="predicted"/>
<feature type="domain" description="ASPIC/UnbV" evidence="2">
    <location>
        <begin position="444"/>
        <end position="509"/>
    </location>
</feature>